<keyword evidence="6" id="KW-1185">Reference proteome</keyword>
<sequence>MRIRKRFLLSSLSSLPLSDPQLNRSSPLQLLVQQQPQQESNTRSQPSDSFPNPPPSQPSDGNLLIRSAKASWVSSSRPKDVEGGVAEEEGEKSNDTKKGNILGSGLLQETGSSHQEAGRSCEGDKVLVPLPPKKRRGSFETRGGDNETEKETKKTKTKGKMKSKTNKKCVQLLPNGDDQETNEGNTGHSDDGAIKKRKAKRGNVIMEGSRCSRVNGRGWRCCQQTLVGYSLCEHHLGKGRLRSIASVRNHAVATTTIAPKEDESSQLSTFAVAPPGRKKQRWSNKWHKARLLGSQSGLQLKKALSISPTISTLDSGIVAKIWLGGLQPIVIITVEQPYLRYLGHVK</sequence>
<name>A0A834LVW7_RHOSS</name>
<evidence type="ECO:0000256" key="2">
    <source>
        <dbReference type="PROSITE-ProRule" id="PRU01002"/>
    </source>
</evidence>
<dbReference type="AlphaFoldDB" id="A0A834LVW7"/>
<accession>A0A834LVW7</accession>
<feature type="region of interest" description="Disordered" evidence="3">
    <location>
        <begin position="14"/>
        <end position="201"/>
    </location>
</feature>
<comment type="caution">
    <text evidence="2">Lacks conserved residue(s) required for the propagation of feature annotation.</text>
</comment>
<comment type="caution">
    <text evidence="5">The sequence shown here is derived from an EMBL/GenBank/DDBJ whole genome shotgun (WGS) entry which is preliminary data.</text>
</comment>
<evidence type="ECO:0000256" key="3">
    <source>
        <dbReference type="SAM" id="MobiDB-lite"/>
    </source>
</evidence>
<gene>
    <name evidence="5" type="ORF">RHSIM_Rhsim03G0005500</name>
</gene>
<evidence type="ECO:0000313" key="5">
    <source>
        <dbReference type="EMBL" id="KAF7148963.1"/>
    </source>
</evidence>
<dbReference type="Pfam" id="PF08879">
    <property type="entry name" value="WRC"/>
    <property type="match status" value="1"/>
</dbReference>
<feature type="compositionally biased region" description="Low complexity" evidence="3">
    <location>
        <begin position="27"/>
        <end position="38"/>
    </location>
</feature>
<feature type="compositionally biased region" description="Basic and acidic residues" evidence="3">
    <location>
        <begin position="116"/>
        <end position="125"/>
    </location>
</feature>
<feature type="compositionally biased region" description="Polar residues" evidence="3">
    <location>
        <begin position="39"/>
        <end position="50"/>
    </location>
</feature>
<feature type="compositionally biased region" description="Basic residues" evidence="3">
    <location>
        <begin position="155"/>
        <end position="167"/>
    </location>
</feature>
<feature type="domain" description="WRC" evidence="4">
    <location>
        <begin position="205"/>
        <end position="249"/>
    </location>
</feature>
<keyword evidence="1" id="KW-0539">Nucleus</keyword>
<feature type="compositionally biased region" description="Basic and acidic residues" evidence="3">
    <location>
        <begin position="137"/>
        <end position="154"/>
    </location>
</feature>
<dbReference type="PANTHER" id="PTHR34122:SF1">
    <property type="entry name" value="EXPRESSED PROTEIN"/>
    <property type="match status" value="1"/>
</dbReference>
<proteinExistence type="predicted"/>
<evidence type="ECO:0000259" key="4">
    <source>
        <dbReference type="PROSITE" id="PS51667"/>
    </source>
</evidence>
<protein>
    <recommendedName>
        <fullName evidence="4">WRC domain-containing protein</fullName>
    </recommendedName>
</protein>
<dbReference type="Proteomes" id="UP000626092">
    <property type="component" value="Unassembled WGS sequence"/>
</dbReference>
<dbReference type="InterPro" id="IPR014977">
    <property type="entry name" value="WRC_dom"/>
</dbReference>
<dbReference type="OrthoDB" id="686202at2759"/>
<reference evidence="5" key="1">
    <citation type="submission" date="2019-11" db="EMBL/GenBank/DDBJ databases">
        <authorList>
            <person name="Liu Y."/>
            <person name="Hou J."/>
            <person name="Li T.-Q."/>
            <person name="Guan C.-H."/>
            <person name="Wu X."/>
            <person name="Wu H.-Z."/>
            <person name="Ling F."/>
            <person name="Zhang R."/>
            <person name="Shi X.-G."/>
            <person name="Ren J.-P."/>
            <person name="Chen E.-F."/>
            <person name="Sun J.-M."/>
        </authorList>
    </citation>
    <scope>NUCLEOTIDE SEQUENCE</scope>
    <source>
        <strain evidence="5">Adult_tree_wgs_1</strain>
        <tissue evidence="5">Leaves</tissue>
    </source>
</reference>
<evidence type="ECO:0000313" key="6">
    <source>
        <dbReference type="Proteomes" id="UP000626092"/>
    </source>
</evidence>
<dbReference type="PANTHER" id="PTHR34122">
    <property type="entry name" value="EXPRESSED PROTEIN-RELATED"/>
    <property type="match status" value="1"/>
</dbReference>
<organism evidence="5 6">
    <name type="scientific">Rhododendron simsii</name>
    <name type="common">Sims's rhododendron</name>
    <dbReference type="NCBI Taxonomy" id="118357"/>
    <lineage>
        <taxon>Eukaryota</taxon>
        <taxon>Viridiplantae</taxon>
        <taxon>Streptophyta</taxon>
        <taxon>Embryophyta</taxon>
        <taxon>Tracheophyta</taxon>
        <taxon>Spermatophyta</taxon>
        <taxon>Magnoliopsida</taxon>
        <taxon>eudicotyledons</taxon>
        <taxon>Gunneridae</taxon>
        <taxon>Pentapetalae</taxon>
        <taxon>asterids</taxon>
        <taxon>Ericales</taxon>
        <taxon>Ericaceae</taxon>
        <taxon>Ericoideae</taxon>
        <taxon>Rhodoreae</taxon>
        <taxon>Rhododendron</taxon>
    </lineage>
</organism>
<evidence type="ECO:0000256" key="1">
    <source>
        <dbReference type="ARBA" id="ARBA00023242"/>
    </source>
</evidence>
<dbReference type="EMBL" id="WJXA01000003">
    <property type="protein sequence ID" value="KAF7148963.1"/>
    <property type="molecule type" value="Genomic_DNA"/>
</dbReference>
<dbReference type="PROSITE" id="PS51667">
    <property type="entry name" value="WRC"/>
    <property type="match status" value="1"/>
</dbReference>